<dbReference type="InterPro" id="IPR034733">
    <property type="entry name" value="AcCoA_carboxyl_beta"/>
</dbReference>
<dbReference type="GO" id="GO:0006552">
    <property type="term" value="P:L-leucine catabolic process"/>
    <property type="evidence" value="ECO:0007669"/>
    <property type="project" value="UniProtKB-UniPathway"/>
</dbReference>
<comment type="catalytic activity">
    <reaction evidence="7">
        <text>propanoyl-CoA + hydrogencarbonate + ATP = (S)-methylmalonyl-CoA + ADP + phosphate + H(+)</text>
        <dbReference type="Rhea" id="RHEA:23720"/>
        <dbReference type="ChEBI" id="CHEBI:15378"/>
        <dbReference type="ChEBI" id="CHEBI:17544"/>
        <dbReference type="ChEBI" id="CHEBI:30616"/>
        <dbReference type="ChEBI" id="CHEBI:43474"/>
        <dbReference type="ChEBI" id="CHEBI:57327"/>
        <dbReference type="ChEBI" id="CHEBI:57392"/>
        <dbReference type="ChEBI" id="CHEBI:456216"/>
        <dbReference type="EC" id="6.4.1.3"/>
    </reaction>
    <physiologicalReaction direction="left-to-right" evidence="7">
        <dbReference type="Rhea" id="RHEA:23721"/>
    </physiologicalReaction>
</comment>
<dbReference type="InParanoid" id="W2RT34"/>
<dbReference type="InterPro" id="IPR051047">
    <property type="entry name" value="AccD/PCCB"/>
</dbReference>
<dbReference type="InterPro" id="IPR011763">
    <property type="entry name" value="COA_CT_C"/>
</dbReference>
<evidence type="ECO:0000256" key="7">
    <source>
        <dbReference type="ARBA" id="ARBA00049495"/>
    </source>
</evidence>
<feature type="compositionally biased region" description="Polar residues" evidence="8">
    <location>
        <begin position="29"/>
        <end position="41"/>
    </location>
</feature>
<evidence type="ECO:0000256" key="4">
    <source>
        <dbReference type="ARBA" id="ARBA00041138"/>
    </source>
</evidence>
<dbReference type="Gene3D" id="3.90.226.10">
    <property type="entry name" value="2-enoyl-CoA Hydratase, Chain A, domain 1"/>
    <property type="match status" value="2"/>
</dbReference>
<name>W2RT34_CYPE1</name>
<evidence type="ECO:0000256" key="6">
    <source>
        <dbReference type="ARBA" id="ARBA00048208"/>
    </source>
</evidence>
<accession>W2RT34</accession>
<dbReference type="Pfam" id="PF01039">
    <property type="entry name" value="Carboxyl_trans"/>
    <property type="match status" value="1"/>
</dbReference>
<evidence type="ECO:0000256" key="2">
    <source>
        <dbReference type="ARBA" id="ARBA00013050"/>
    </source>
</evidence>
<dbReference type="GeneID" id="19973038"/>
<dbReference type="AlphaFoldDB" id="W2RT34"/>
<evidence type="ECO:0000259" key="10">
    <source>
        <dbReference type="PROSITE" id="PS50989"/>
    </source>
</evidence>
<keyword evidence="12" id="KW-1185">Reference proteome</keyword>
<dbReference type="VEuPathDB" id="FungiDB:HMPREF1541_05699"/>
<dbReference type="PANTHER" id="PTHR43842">
    <property type="entry name" value="PROPIONYL-COA CARBOXYLASE BETA CHAIN"/>
    <property type="match status" value="1"/>
</dbReference>
<evidence type="ECO:0000313" key="12">
    <source>
        <dbReference type="Proteomes" id="UP000030752"/>
    </source>
</evidence>
<dbReference type="HOGENOM" id="CLU_018822_6_1_1"/>
<feature type="compositionally biased region" description="Polar residues" evidence="8">
    <location>
        <begin position="7"/>
        <end position="20"/>
    </location>
</feature>
<proteinExistence type="predicted"/>
<gene>
    <name evidence="11" type="ORF">HMPREF1541_05699</name>
</gene>
<dbReference type="PROSITE" id="PS50980">
    <property type="entry name" value="COA_CT_NTER"/>
    <property type="match status" value="1"/>
</dbReference>
<dbReference type="PANTHER" id="PTHR43842:SF2">
    <property type="entry name" value="PROPIONYL-COA CARBOXYLASE BETA CHAIN, MITOCHONDRIAL"/>
    <property type="match status" value="1"/>
</dbReference>
<dbReference type="eggNOG" id="KOG0540">
    <property type="taxonomic scope" value="Eukaryota"/>
</dbReference>
<feature type="domain" description="CoA carboxyltransferase N-terminal" evidence="9">
    <location>
        <begin position="45"/>
        <end position="330"/>
    </location>
</feature>
<protein>
    <recommendedName>
        <fullName evidence="4">Propionyl-CoA carboxylase beta chain, mitochondrial</fullName>
        <ecNumber evidence="2">6.4.1.3</ecNumber>
    </recommendedName>
    <alternativeName>
        <fullName evidence="5">Propanoyl-CoA:carbon dioxide ligase subunit beta</fullName>
    </alternativeName>
</protein>
<evidence type="ECO:0000256" key="1">
    <source>
        <dbReference type="ARBA" id="ARBA00005060"/>
    </source>
</evidence>
<dbReference type="InterPro" id="IPR029045">
    <property type="entry name" value="ClpP/crotonase-like_dom_sf"/>
</dbReference>
<evidence type="ECO:0000259" key="9">
    <source>
        <dbReference type="PROSITE" id="PS50980"/>
    </source>
</evidence>
<dbReference type="PROSITE" id="PS50989">
    <property type="entry name" value="COA_CT_CTER"/>
    <property type="match status" value="1"/>
</dbReference>
<feature type="region of interest" description="Disordered" evidence="8">
    <location>
        <begin position="1"/>
        <end position="41"/>
    </location>
</feature>
<dbReference type="Proteomes" id="UP000030752">
    <property type="component" value="Unassembled WGS sequence"/>
</dbReference>
<dbReference type="InterPro" id="IPR011762">
    <property type="entry name" value="COA_CT_N"/>
</dbReference>
<comment type="catalytic activity">
    <reaction evidence="6">
        <text>butanoyl-CoA + hydrogencarbonate + ATP = (2S)-ethylmalonyl-CoA + ADP + phosphate + H(+)</text>
        <dbReference type="Rhea" id="RHEA:59520"/>
        <dbReference type="ChEBI" id="CHEBI:15378"/>
        <dbReference type="ChEBI" id="CHEBI:17544"/>
        <dbReference type="ChEBI" id="CHEBI:30616"/>
        <dbReference type="ChEBI" id="CHEBI:43474"/>
        <dbReference type="ChEBI" id="CHEBI:57371"/>
        <dbReference type="ChEBI" id="CHEBI:60909"/>
        <dbReference type="ChEBI" id="CHEBI:456216"/>
    </reaction>
    <physiologicalReaction direction="left-to-right" evidence="6">
        <dbReference type="Rhea" id="RHEA:59521"/>
    </physiologicalReaction>
</comment>
<dbReference type="STRING" id="1220924.W2RT34"/>
<dbReference type="UniPathway" id="UPA00363">
    <property type="reaction ID" value="UER00861"/>
</dbReference>
<evidence type="ECO:0000256" key="3">
    <source>
        <dbReference type="ARBA" id="ARBA00038567"/>
    </source>
</evidence>
<reference evidence="11 12" key="1">
    <citation type="submission" date="2013-03" db="EMBL/GenBank/DDBJ databases">
        <title>The Genome Sequence of Phialophora europaea CBS 101466.</title>
        <authorList>
            <consortium name="The Broad Institute Genomics Platform"/>
            <person name="Cuomo C."/>
            <person name="de Hoog S."/>
            <person name="Gorbushina A."/>
            <person name="Walker B."/>
            <person name="Young S.K."/>
            <person name="Zeng Q."/>
            <person name="Gargeya S."/>
            <person name="Fitzgerald M."/>
            <person name="Haas B."/>
            <person name="Abouelleil A."/>
            <person name="Allen A.W."/>
            <person name="Alvarado L."/>
            <person name="Arachchi H.M."/>
            <person name="Berlin A.M."/>
            <person name="Chapman S.B."/>
            <person name="Gainer-Dewar J."/>
            <person name="Goldberg J."/>
            <person name="Griggs A."/>
            <person name="Gujja S."/>
            <person name="Hansen M."/>
            <person name="Howarth C."/>
            <person name="Imamovic A."/>
            <person name="Ireland A."/>
            <person name="Larimer J."/>
            <person name="McCowan C."/>
            <person name="Murphy C."/>
            <person name="Pearson M."/>
            <person name="Poon T.W."/>
            <person name="Priest M."/>
            <person name="Roberts A."/>
            <person name="Saif S."/>
            <person name="Shea T."/>
            <person name="Sisk P."/>
            <person name="Sykes S."/>
            <person name="Wortman J."/>
            <person name="Nusbaum C."/>
            <person name="Birren B."/>
        </authorList>
    </citation>
    <scope>NUCLEOTIDE SEQUENCE [LARGE SCALE GENOMIC DNA]</scope>
    <source>
        <strain evidence="11 12">CBS 101466</strain>
    </source>
</reference>
<dbReference type="EC" id="6.4.1.3" evidence="2"/>
<organism evidence="11 12">
    <name type="scientific">Cyphellophora europaea (strain CBS 101466)</name>
    <name type="common">Phialophora europaea</name>
    <dbReference type="NCBI Taxonomy" id="1220924"/>
    <lineage>
        <taxon>Eukaryota</taxon>
        <taxon>Fungi</taxon>
        <taxon>Dikarya</taxon>
        <taxon>Ascomycota</taxon>
        <taxon>Pezizomycotina</taxon>
        <taxon>Eurotiomycetes</taxon>
        <taxon>Chaetothyriomycetidae</taxon>
        <taxon>Chaetothyriales</taxon>
        <taxon>Cyphellophoraceae</taxon>
        <taxon>Cyphellophora</taxon>
    </lineage>
</organism>
<dbReference type="GO" id="GO:0004658">
    <property type="term" value="F:propionyl-CoA carboxylase activity"/>
    <property type="evidence" value="ECO:0007669"/>
    <property type="project" value="UniProtKB-EC"/>
</dbReference>
<dbReference type="EMBL" id="KB822721">
    <property type="protein sequence ID" value="ETN39475.1"/>
    <property type="molecule type" value="Genomic_DNA"/>
</dbReference>
<comment type="subunit">
    <text evidence="3">The holoenzyme is a dodecamer composed of 6 PCCA/alpha subunits and 6 PCCB/beta subunits.</text>
</comment>
<dbReference type="SUPFAM" id="SSF52096">
    <property type="entry name" value="ClpP/crotonase"/>
    <property type="match status" value="2"/>
</dbReference>
<evidence type="ECO:0000256" key="5">
    <source>
        <dbReference type="ARBA" id="ARBA00042797"/>
    </source>
</evidence>
<comment type="pathway">
    <text evidence="1">Metabolic intermediate metabolism; propanoyl-CoA degradation; succinyl-CoA from propanoyl-CoA: step 1/3.</text>
</comment>
<evidence type="ECO:0000256" key="8">
    <source>
        <dbReference type="SAM" id="MobiDB-lite"/>
    </source>
</evidence>
<dbReference type="OrthoDB" id="439921at2759"/>
<evidence type="ECO:0000313" key="11">
    <source>
        <dbReference type="EMBL" id="ETN39475.1"/>
    </source>
</evidence>
<dbReference type="RefSeq" id="XP_008718260.1">
    <property type="nucleotide sequence ID" value="XM_008720038.1"/>
</dbReference>
<sequence>MGDDSASKATSRLHQLSQQVKPVLPPSSPSTATTKKQSRFNSDLPADWSDVLSELAKVRALAATPRTASTGYQRHKAAGKLWVRERIELLLDPGSFREVGSLAGTTAWVTPADDASRARRDRGDVTEQHRQVVGDFTPSNNVQGFGRVGGRAVLLTADDFTLRAGHADGALMPKTVYMDKLSVHLRLPMVKLVDGASGGGSITTYKSEGGSYLPTLALLYYVVKELDLGIPQCAAVVGPAVGLGAARAAVSHFSVIARSVGSLFNAGPKIVEGATFEEDLSFEDLGGPAVHCGNGTIDNVAEDEKGCYEQIARFLSYVPNHGGVLPPVVEAEDDGYRLCPELRTVIPRRRQRSYRIRDIIEPLVDKGSFFEIGPHWGRTVVVGLARLGGYPVGVVADDAMVNSGALDSAGCQKLMKHLKLCDVFGLPVIQLVDIPGFAVGTVAERSGVMKWGTELFKVYHTTTIPIFSCIVRRCYGIGGVILADSRDPAPRVAWRVNPSLHEASKLTRYRPSLESGSIPLDGGIEVNHVADLRRAGDNFKNVYRQLEAEYINLQNPIRVANKFGVEEIIDPADTRSLMYTWTKHMYESNLPERLMQRAQGVIKPSFR</sequence>
<feature type="domain" description="CoA carboxyltransferase C-terminal" evidence="10">
    <location>
        <begin position="334"/>
        <end position="592"/>
    </location>
</feature>